<dbReference type="InterPro" id="IPR052742">
    <property type="entry name" value="Mito_N-acetyltransferase"/>
</dbReference>
<gene>
    <name evidence="2" type="ORF">SAMN04515678_102135</name>
</gene>
<dbReference type="PANTHER" id="PTHR43138">
    <property type="entry name" value="ACETYLTRANSFERASE, GNAT FAMILY"/>
    <property type="match status" value="1"/>
</dbReference>
<accession>A0A1I1UBS8</accession>
<keyword evidence="2" id="KW-0687">Ribonucleoprotein</keyword>
<sequence length="163" mass="17767">MDELSLRPATETDNDALWRIMEPIFRAGDTYTVPRDIARDDALAYWQSPAHRVFVAEAGGAVLGTYILRPNQPGGGDHVCNAAFLTAAEAQGRGVARAMLAHALDTARDAGYRAMQFNFVVATNVRAVATWERAGFDIVGRLPGAFRHPTAGYVDALVMYRTL</sequence>
<proteinExistence type="predicted"/>
<dbReference type="InterPro" id="IPR000182">
    <property type="entry name" value="GNAT_dom"/>
</dbReference>
<dbReference type="Pfam" id="PF00583">
    <property type="entry name" value="Acetyltransf_1"/>
    <property type="match status" value="1"/>
</dbReference>
<dbReference type="SUPFAM" id="SSF55729">
    <property type="entry name" value="Acyl-CoA N-acyltransferases (Nat)"/>
    <property type="match status" value="1"/>
</dbReference>
<keyword evidence="3" id="KW-1185">Reference proteome</keyword>
<dbReference type="AlphaFoldDB" id="A0A1I1UBS8"/>
<evidence type="ECO:0000313" key="3">
    <source>
        <dbReference type="Proteomes" id="UP000325289"/>
    </source>
</evidence>
<protein>
    <submittedName>
        <fullName evidence="2">Ribosomal protein S18 acetylase RimI</fullName>
    </submittedName>
</protein>
<feature type="domain" description="N-acetyltransferase" evidence="1">
    <location>
        <begin position="4"/>
        <end position="163"/>
    </location>
</feature>
<evidence type="ECO:0000313" key="2">
    <source>
        <dbReference type="EMBL" id="SFD65400.1"/>
    </source>
</evidence>
<dbReference type="Gene3D" id="3.40.630.30">
    <property type="match status" value="1"/>
</dbReference>
<dbReference type="RefSeq" id="WP_149754547.1">
    <property type="nucleotide sequence ID" value="NZ_FOMS01000002.1"/>
</dbReference>
<name>A0A1I1UBS8_9RHOB</name>
<dbReference type="InterPro" id="IPR016181">
    <property type="entry name" value="Acyl_CoA_acyltransferase"/>
</dbReference>
<reference evidence="2 3" key="1">
    <citation type="submission" date="2016-10" db="EMBL/GenBank/DDBJ databases">
        <authorList>
            <person name="Varghese N."/>
            <person name="Submissions S."/>
        </authorList>
    </citation>
    <scope>NUCLEOTIDE SEQUENCE [LARGE SCALE GENOMIC DNA]</scope>
    <source>
        <strain evidence="3">YIM D21,KCTC 23444,ACCC 10710</strain>
    </source>
</reference>
<dbReference type="OrthoDB" id="9788300at2"/>
<dbReference type="EMBL" id="FOMS01000002">
    <property type="protein sequence ID" value="SFD65400.1"/>
    <property type="molecule type" value="Genomic_DNA"/>
</dbReference>
<evidence type="ECO:0000259" key="1">
    <source>
        <dbReference type="PROSITE" id="PS51186"/>
    </source>
</evidence>
<dbReference type="PANTHER" id="PTHR43138:SF1">
    <property type="entry name" value="N-ACETYLTRANSFERASE ACA1"/>
    <property type="match status" value="1"/>
</dbReference>
<organism evidence="2 3">
    <name type="scientific">Roseivivax sediminis</name>
    <dbReference type="NCBI Taxonomy" id="936889"/>
    <lineage>
        <taxon>Bacteria</taxon>
        <taxon>Pseudomonadati</taxon>
        <taxon>Pseudomonadota</taxon>
        <taxon>Alphaproteobacteria</taxon>
        <taxon>Rhodobacterales</taxon>
        <taxon>Roseobacteraceae</taxon>
        <taxon>Roseivivax</taxon>
    </lineage>
</organism>
<dbReference type="PROSITE" id="PS51186">
    <property type="entry name" value="GNAT"/>
    <property type="match status" value="1"/>
</dbReference>
<dbReference type="GO" id="GO:0016747">
    <property type="term" value="F:acyltransferase activity, transferring groups other than amino-acyl groups"/>
    <property type="evidence" value="ECO:0007669"/>
    <property type="project" value="InterPro"/>
</dbReference>
<keyword evidence="2" id="KW-0689">Ribosomal protein</keyword>
<dbReference type="CDD" id="cd04301">
    <property type="entry name" value="NAT_SF"/>
    <property type="match status" value="1"/>
</dbReference>
<dbReference type="GO" id="GO:0005840">
    <property type="term" value="C:ribosome"/>
    <property type="evidence" value="ECO:0007669"/>
    <property type="project" value="UniProtKB-KW"/>
</dbReference>
<dbReference type="Proteomes" id="UP000325289">
    <property type="component" value="Unassembled WGS sequence"/>
</dbReference>